<dbReference type="EMBL" id="KV440972">
    <property type="protein sequence ID" value="OAD79766.1"/>
    <property type="molecule type" value="Genomic_DNA"/>
</dbReference>
<dbReference type="RefSeq" id="XP_018297806.1">
    <property type="nucleotide sequence ID" value="XM_018440385.1"/>
</dbReference>
<dbReference type="GeneID" id="29001291"/>
<evidence type="ECO:0000313" key="1">
    <source>
        <dbReference type="EMBL" id="OAD79766.1"/>
    </source>
</evidence>
<dbReference type="VEuPathDB" id="FungiDB:PHYBLDRAFT_58813"/>
<keyword evidence="2" id="KW-1185">Reference proteome</keyword>
<name>A0A162Q3S7_PHYB8</name>
<organism evidence="1 2">
    <name type="scientific">Phycomyces blakesleeanus (strain ATCC 8743b / DSM 1359 / FGSC 10004 / NBRC 33097 / NRRL 1555)</name>
    <dbReference type="NCBI Taxonomy" id="763407"/>
    <lineage>
        <taxon>Eukaryota</taxon>
        <taxon>Fungi</taxon>
        <taxon>Fungi incertae sedis</taxon>
        <taxon>Mucoromycota</taxon>
        <taxon>Mucoromycotina</taxon>
        <taxon>Mucoromycetes</taxon>
        <taxon>Mucorales</taxon>
        <taxon>Phycomycetaceae</taxon>
        <taxon>Phycomyces</taxon>
    </lineage>
</organism>
<accession>A0A162Q3S7</accession>
<dbReference type="AlphaFoldDB" id="A0A162Q3S7"/>
<dbReference type="Proteomes" id="UP000077315">
    <property type="component" value="Unassembled WGS sequence"/>
</dbReference>
<proteinExistence type="predicted"/>
<dbReference type="InParanoid" id="A0A162Q3S7"/>
<sequence length="103" mass="12098">MTSCENTIESKIYVNRGTFILVSVYRFYNHLQEAQISLLPIKIKSITYVEELIVVARFKKQNVSYSVTFDTRMVCSSINIKVLKSFQFYLKKTPINIEMYLLL</sequence>
<protein>
    <submittedName>
        <fullName evidence="1">Uncharacterized protein</fullName>
    </submittedName>
</protein>
<reference evidence="2" key="1">
    <citation type="submission" date="2015-06" db="EMBL/GenBank/DDBJ databases">
        <title>Expansion of signal transduction pathways in fungi by whole-genome duplication.</title>
        <authorList>
            <consortium name="DOE Joint Genome Institute"/>
            <person name="Corrochano L.M."/>
            <person name="Kuo A."/>
            <person name="Marcet-Houben M."/>
            <person name="Polaino S."/>
            <person name="Salamov A."/>
            <person name="Villalobos J.M."/>
            <person name="Alvarez M.I."/>
            <person name="Avalos J."/>
            <person name="Benito E.P."/>
            <person name="Benoit I."/>
            <person name="Burger G."/>
            <person name="Camino L.P."/>
            <person name="Canovas D."/>
            <person name="Cerda-Olmedo E."/>
            <person name="Cheng J.-F."/>
            <person name="Dominguez A."/>
            <person name="Elias M."/>
            <person name="Eslava A.P."/>
            <person name="Glaser F."/>
            <person name="Grimwood J."/>
            <person name="Gutierrez G."/>
            <person name="Heitman J."/>
            <person name="Henrissat B."/>
            <person name="Iturriaga E.A."/>
            <person name="Lang B.F."/>
            <person name="Lavin J.L."/>
            <person name="Lee S."/>
            <person name="Li W."/>
            <person name="Lindquist E."/>
            <person name="Lopez-Garcia S."/>
            <person name="Luque E.M."/>
            <person name="Marcos A.T."/>
            <person name="Martin J."/>
            <person name="McCluskey K."/>
            <person name="Medina H.R."/>
            <person name="Miralles-Duran A."/>
            <person name="Miyazaki A."/>
            <person name="Munoz-Torres E."/>
            <person name="Oguiza J.A."/>
            <person name="Ohm R."/>
            <person name="Olmedo M."/>
            <person name="Orejas M."/>
            <person name="Ortiz-Castellanos L."/>
            <person name="Pisabarro A.G."/>
            <person name="Rodriguez-Romero J."/>
            <person name="Ruiz-Herrera J."/>
            <person name="Ruiz-Vazquez R."/>
            <person name="Sanz C."/>
            <person name="Schackwitz W."/>
            <person name="Schmutz J."/>
            <person name="Shahriari M."/>
            <person name="Shelest E."/>
            <person name="Silva-Franco F."/>
            <person name="Soanes D."/>
            <person name="Syed K."/>
            <person name="Tagua V.G."/>
            <person name="Talbot N.J."/>
            <person name="Thon M."/>
            <person name="De vries R.P."/>
            <person name="Wiebenga A."/>
            <person name="Yadav J.S."/>
            <person name="Braun E.L."/>
            <person name="Baker S."/>
            <person name="Garre V."/>
            <person name="Horwitz B."/>
            <person name="Torres-Martinez S."/>
            <person name="Idnurm A."/>
            <person name="Herrera-Estrella A."/>
            <person name="Gabaldon T."/>
            <person name="Grigoriev I.V."/>
        </authorList>
    </citation>
    <scope>NUCLEOTIDE SEQUENCE [LARGE SCALE GENOMIC DNA]</scope>
    <source>
        <strain evidence="2">NRRL 1555(-)</strain>
    </source>
</reference>
<evidence type="ECO:0000313" key="2">
    <source>
        <dbReference type="Proteomes" id="UP000077315"/>
    </source>
</evidence>
<gene>
    <name evidence="1" type="ORF">PHYBLDRAFT_58813</name>
</gene>